<reference evidence="2 3" key="1">
    <citation type="submission" date="2016-06" db="EMBL/GenBank/DDBJ databases">
        <title>Living apart together: crosstalk between the core and supernumerary genomes in a fungal plant pathogen.</title>
        <authorList>
            <person name="Vanheule A."/>
            <person name="Audenaert K."/>
            <person name="Warris S."/>
            <person name="Van De Geest H."/>
            <person name="Schijlen E."/>
            <person name="Hofte M."/>
            <person name="De Saeger S."/>
            <person name="Haesaert G."/>
            <person name="Waalwijk C."/>
            <person name="Van Der Lee T."/>
        </authorList>
    </citation>
    <scope>NUCLEOTIDE SEQUENCE [LARGE SCALE GENOMIC DNA]</scope>
    <source>
        <strain evidence="2 3">2516</strain>
    </source>
</reference>
<evidence type="ECO:0000313" key="3">
    <source>
        <dbReference type="Proteomes" id="UP000091967"/>
    </source>
</evidence>
<dbReference type="EMBL" id="LYXU01000004">
    <property type="protein sequence ID" value="OBS19871.1"/>
    <property type="molecule type" value="Genomic_DNA"/>
</dbReference>
<sequence>MSSSNTNQDYRAGLAPRSTLQPTPIYHRVQETSDSEGESNLEDVPLRGGSTDLVVVRRRVNRIMELSVDMYSPIIVGGNSDWALMFHDPFFGLAYRFRMAGGPSVGEPWRFEFAIGEIGEPNTFPTPSRRHFISMMPENQHRRICATARRTRGQFCQKWVIDVIRDLESQGLIPPGKGTQLSEFLETDQYPNIQVSYNDQLSTIEQERARFCGNLLRFLTFGRSRRRVAHST</sequence>
<gene>
    <name evidence="2" type="ORF">FPOA_11596</name>
</gene>
<dbReference type="Proteomes" id="UP000091967">
    <property type="component" value="Unassembled WGS sequence"/>
</dbReference>
<comment type="caution">
    <text evidence="2">The sequence shown here is derived from an EMBL/GenBank/DDBJ whole genome shotgun (WGS) entry which is preliminary data.</text>
</comment>
<accession>A0A1B8AHC9</accession>
<dbReference type="AlphaFoldDB" id="A0A1B8AHC9"/>
<name>A0A1B8AHC9_FUSPO</name>
<proteinExistence type="predicted"/>
<evidence type="ECO:0000313" key="2">
    <source>
        <dbReference type="EMBL" id="OBS19871.1"/>
    </source>
</evidence>
<feature type="region of interest" description="Disordered" evidence="1">
    <location>
        <begin position="1"/>
        <end position="24"/>
    </location>
</feature>
<organism evidence="2 3">
    <name type="scientific">Fusarium poae</name>
    <dbReference type="NCBI Taxonomy" id="36050"/>
    <lineage>
        <taxon>Eukaryota</taxon>
        <taxon>Fungi</taxon>
        <taxon>Dikarya</taxon>
        <taxon>Ascomycota</taxon>
        <taxon>Pezizomycotina</taxon>
        <taxon>Sordariomycetes</taxon>
        <taxon>Hypocreomycetidae</taxon>
        <taxon>Hypocreales</taxon>
        <taxon>Nectriaceae</taxon>
        <taxon>Fusarium</taxon>
    </lineage>
</organism>
<keyword evidence="3" id="KW-1185">Reference proteome</keyword>
<protein>
    <submittedName>
        <fullName evidence="2">Uncharacterized protein</fullName>
    </submittedName>
</protein>
<evidence type="ECO:0000256" key="1">
    <source>
        <dbReference type="SAM" id="MobiDB-lite"/>
    </source>
</evidence>